<name>A0A975G6H2_9CAUL</name>
<dbReference type="InterPro" id="IPR006171">
    <property type="entry name" value="TOPRIM_dom"/>
</dbReference>
<proteinExistence type="predicted"/>
<dbReference type="Pfam" id="PF13362">
    <property type="entry name" value="Toprim_3"/>
    <property type="match status" value="1"/>
</dbReference>
<geneLocation type="plasmid" evidence="4 5">
    <name>unnamed</name>
</geneLocation>
<dbReference type="Proteomes" id="UP000676409">
    <property type="component" value="Plasmid unnamed"/>
</dbReference>
<dbReference type="RefSeq" id="WP_211940987.1">
    <property type="nucleotide sequence ID" value="NZ_CP073079.1"/>
</dbReference>
<dbReference type="Pfam" id="PF23639">
    <property type="entry name" value="DUF7146"/>
    <property type="match status" value="1"/>
</dbReference>
<sequence length="296" mass="31851">MTLRSIVQALGGDLYDGGRRANIPAPGHSAEDRSVSLLLQYDRVVVHTFGDGDWRAVLDFLREQQLIDASNAPLAGSGRGPRPAPARASSSDTERRDAALRLWEPGRAVTGSLSERHCRLRGVQRDLPGPAALRHNHDAPVSAYGSGRHRRPALLAGIQDADGRFTAVEVTYLAPNGQRAIDLRLSRKTVGPAPGGSAIRLDPADVEMLVGEGVFTTLSATEWFGLPGWALMSTRNLRVWTPPSGVRSVLIAADRGKDGEASADRLKGRLIGLGVAASIALPPEPWGDWNEWSCRR</sequence>
<dbReference type="EMBL" id="CP073079">
    <property type="protein sequence ID" value="QUD90941.1"/>
    <property type="molecule type" value="Genomic_DNA"/>
</dbReference>
<keyword evidence="4" id="KW-0614">Plasmid</keyword>
<feature type="domain" description="DUF7146" evidence="3">
    <location>
        <begin position="94"/>
        <end position="200"/>
    </location>
</feature>
<evidence type="ECO:0000256" key="1">
    <source>
        <dbReference type="SAM" id="MobiDB-lite"/>
    </source>
</evidence>
<gene>
    <name evidence="4" type="ORF">KCG34_25625</name>
</gene>
<dbReference type="KEGG" id="caul:KCG34_25625"/>
<organism evidence="4 5">
    <name type="scientific">Phenylobacterium montanum</name>
    <dbReference type="NCBI Taxonomy" id="2823693"/>
    <lineage>
        <taxon>Bacteria</taxon>
        <taxon>Pseudomonadati</taxon>
        <taxon>Pseudomonadota</taxon>
        <taxon>Alphaproteobacteria</taxon>
        <taxon>Caulobacterales</taxon>
        <taxon>Caulobacteraceae</taxon>
        <taxon>Phenylobacterium</taxon>
    </lineage>
</organism>
<evidence type="ECO:0000259" key="3">
    <source>
        <dbReference type="Pfam" id="PF23639"/>
    </source>
</evidence>
<evidence type="ECO:0000259" key="2">
    <source>
        <dbReference type="Pfam" id="PF13362"/>
    </source>
</evidence>
<feature type="region of interest" description="Disordered" evidence="1">
    <location>
        <begin position="71"/>
        <end position="96"/>
    </location>
</feature>
<evidence type="ECO:0000313" key="5">
    <source>
        <dbReference type="Proteomes" id="UP000676409"/>
    </source>
</evidence>
<protein>
    <submittedName>
        <fullName evidence="4">Toprim domain-containing protein</fullName>
    </submittedName>
</protein>
<reference evidence="4" key="1">
    <citation type="submission" date="2021-04" db="EMBL/GenBank/DDBJ databases">
        <title>The complete genome sequence of Caulobacter sp. S6.</title>
        <authorList>
            <person name="Tang Y."/>
            <person name="Ouyang W."/>
            <person name="Liu Q."/>
            <person name="Huang B."/>
            <person name="Guo Z."/>
            <person name="Lei P."/>
        </authorList>
    </citation>
    <scope>NUCLEOTIDE SEQUENCE</scope>
    <source>
        <strain evidence="4">S6</strain>
        <plasmid evidence="4">unnamed</plasmid>
    </source>
</reference>
<keyword evidence="5" id="KW-1185">Reference proteome</keyword>
<feature type="domain" description="Toprim" evidence="2">
    <location>
        <begin position="208"/>
        <end position="294"/>
    </location>
</feature>
<dbReference type="AlphaFoldDB" id="A0A975G6H2"/>
<accession>A0A975G6H2</accession>
<evidence type="ECO:0000313" key="4">
    <source>
        <dbReference type="EMBL" id="QUD90941.1"/>
    </source>
</evidence>
<dbReference type="InterPro" id="IPR055570">
    <property type="entry name" value="DUF7146"/>
</dbReference>